<name>A0A953LLA6_SYMTR</name>
<feature type="transmembrane region" description="Helical" evidence="1">
    <location>
        <begin position="106"/>
        <end position="125"/>
    </location>
</feature>
<reference evidence="2" key="1">
    <citation type="submission" date="2017-11" db="EMBL/GenBank/DDBJ databases">
        <title>Three new genomes from thermophilic consortium.</title>
        <authorList>
            <person name="Quaggio R."/>
            <person name="Amgarten D."/>
            <person name="Setubal J.C."/>
        </authorList>
    </citation>
    <scope>NUCLEOTIDE SEQUENCE</scope>
    <source>
        <strain evidence="2">ZCTH01-B2</strain>
    </source>
</reference>
<feature type="transmembrane region" description="Helical" evidence="1">
    <location>
        <begin position="75"/>
        <end position="100"/>
    </location>
</feature>
<dbReference type="EMBL" id="PIUK01000287">
    <property type="protein sequence ID" value="MBY6277942.1"/>
    <property type="molecule type" value="Genomic_DNA"/>
</dbReference>
<proteinExistence type="predicted"/>
<gene>
    <name evidence="2" type="ORF">CWE10_17450</name>
</gene>
<keyword evidence="1" id="KW-0472">Membrane</keyword>
<evidence type="ECO:0000313" key="3">
    <source>
        <dbReference type="Proteomes" id="UP000732377"/>
    </source>
</evidence>
<dbReference type="InterPro" id="IPR007272">
    <property type="entry name" value="Sulf_transp_TsuA/YedE"/>
</dbReference>
<keyword evidence="1" id="KW-0812">Transmembrane</keyword>
<sequence>MQLFLGLLIGTAFGFILRRSRVASNACIRGALTLTDFHMLKLLLTAVGVTLILVFPLSILGIVNFSIKTTYVIGVVLGGLLFGIGMAVAGFCPGTMLAALPGGDRHFWWAVAGGLAGSFAYALVYEPLEPLLIRPLNFGKLTLPELLGLNPVVTGVGVGVLLLAGVILLDRMTTRQQAQIPDLARIGDD</sequence>
<evidence type="ECO:0000313" key="2">
    <source>
        <dbReference type="EMBL" id="MBY6277942.1"/>
    </source>
</evidence>
<dbReference type="Pfam" id="PF04143">
    <property type="entry name" value="Sulf_transp"/>
    <property type="match status" value="1"/>
</dbReference>
<evidence type="ECO:0008006" key="4">
    <source>
        <dbReference type="Google" id="ProtNLM"/>
    </source>
</evidence>
<accession>A0A953LLA6</accession>
<organism evidence="2 3">
    <name type="scientific">Symbiobacterium thermophilum</name>
    <dbReference type="NCBI Taxonomy" id="2734"/>
    <lineage>
        <taxon>Bacteria</taxon>
        <taxon>Bacillati</taxon>
        <taxon>Bacillota</taxon>
        <taxon>Clostridia</taxon>
        <taxon>Eubacteriales</taxon>
        <taxon>Symbiobacteriaceae</taxon>
        <taxon>Symbiobacterium</taxon>
    </lineage>
</organism>
<dbReference type="AlphaFoldDB" id="A0A953LLA6"/>
<evidence type="ECO:0000256" key="1">
    <source>
        <dbReference type="SAM" id="Phobius"/>
    </source>
</evidence>
<protein>
    <recommendedName>
        <fullName evidence="4">Sulphur transport domain-containing protein</fullName>
    </recommendedName>
</protein>
<comment type="caution">
    <text evidence="2">The sequence shown here is derived from an EMBL/GenBank/DDBJ whole genome shotgun (WGS) entry which is preliminary data.</text>
</comment>
<feature type="transmembrane region" description="Helical" evidence="1">
    <location>
        <begin position="146"/>
        <end position="169"/>
    </location>
</feature>
<feature type="transmembrane region" description="Helical" evidence="1">
    <location>
        <begin position="41"/>
        <end position="63"/>
    </location>
</feature>
<keyword evidence="1" id="KW-1133">Transmembrane helix</keyword>
<dbReference type="RefSeq" id="WP_273381358.1">
    <property type="nucleotide sequence ID" value="NZ_PIUK01000287.1"/>
</dbReference>
<dbReference type="Proteomes" id="UP000732377">
    <property type="component" value="Unassembled WGS sequence"/>
</dbReference>